<dbReference type="NCBIfam" id="TIGR02831">
    <property type="entry name" value="spo_II_M"/>
    <property type="match status" value="1"/>
</dbReference>
<dbReference type="InterPro" id="IPR002798">
    <property type="entry name" value="SpoIIM-like"/>
</dbReference>
<keyword evidence="1" id="KW-1133">Transmembrane helix</keyword>
<accession>A0A1V4SK84</accession>
<dbReference type="Proteomes" id="UP000191554">
    <property type="component" value="Unassembled WGS sequence"/>
</dbReference>
<dbReference type="InterPro" id="IPR014196">
    <property type="entry name" value="SpoIIM"/>
</dbReference>
<protein>
    <submittedName>
        <fullName evidence="2">Stage II sporulation protein M</fullName>
    </submittedName>
</protein>
<keyword evidence="1" id="KW-0472">Membrane</keyword>
<evidence type="ECO:0000313" key="3">
    <source>
        <dbReference type="Proteomes" id="UP000191554"/>
    </source>
</evidence>
<feature type="transmembrane region" description="Helical" evidence="1">
    <location>
        <begin position="81"/>
        <end position="102"/>
    </location>
</feature>
<dbReference type="Pfam" id="PF01944">
    <property type="entry name" value="SpoIIM"/>
    <property type="match status" value="1"/>
</dbReference>
<feature type="transmembrane region" description="Helical" evidence="1">
    <location>
        <begin position="114"/>
        <end position="132"/>
    </location>
</feature>
<reference evidence="2 3" key="1">
    <citation type="submission" date="2017-03" db="EMBL/GenBank/DDBJ databases">
        <title>Genome sequence of Clostridium hungatei DSM 14427.</title>
        <authorList>
            <person name="Poehlein A."/>
            <person name="Daniel R."/>
        </authorList>
    </citation>
    <scope>NUCLEOTIDE SEQUENCE [LARGE SCALE GENOMIC DNA]</scope>
    <source>
        <strain evidence="2 3">DSM 14427</strain>
    </source>
</reference>
<dbReference type="STRING" id="48256.CLHUN_23600"/>
<dbReference type="EMBL" id="MZGX01000015">
    <property type="protein sequence ID" value="OPX43641.1"/>
    <property type="molecule type" value="Genomic_DNA"/>
</dbReference>
<evidence type="ECO:0000256" key="1">
    <source>
        <dbReference type="SAM" id="Phobius"/>
    </source>
</evidence>
<dbReference type="OrthoDB" id="1707382at2"/>
<proteinExistence type="predicted"/>
<organism evidence="2 3">
    <name type="scientific">Ruminiclostridium hungatei</name>
    <name type="common">Clostridium hungatei</name>
    <dbReference type="NCBI Taxonomy" id="48256"/>
    <lineage>
        <taxon>Bacteria</taxon>
        <taxon>Bacillati</taxon>
        <taxon>Bacillota</taxon>
        <taxon>Clostridia</taxon>
        <taxon>Eubacteriales</taxon>
        <taxon>Oscillospiraceae</taxon>
        <taxon>Ruminiclostridium</taxon>
    </lineage>
</organism>
<dbReference type="RefSeq" id="WP_080064794.1">
    <property type="nucleotide sequence ID" value="NZ_MZGX01000015.1"/>
</dbReference>
<keyword evidence="3" id="KW-1185">Reference proteome</keyword>
<gene>
    <name evidence="2" type="primary">spoIIM</name>
    <name evidence="2" type="ORF">CLHUN_23600</name>
</gene>
<feature type="transmembrane region" description="Helical" evidence="1">
    <location>
        <begin position="179"/>
        <end position="200"/>
    </location>
</feature>
<feature type="transmembrane region" description="Helical" evidence="1">
    <location>
        <begin position="138"/>
        <end position="158"/>
    </location>
</feature>
<feature type="transmembrane region" description="Helical" evidence="1">
    <location>
        <begin position="18"/>
        <end position="38"/>
    </location>
</feature>
<dbReference type="PIRSF" id="PIRSF038973">
    <property type="entry name" value="SpoIIM"/>
    <property type="match status" value="1"/>
</dbReference>
<comment type="caution">
    <text evidence="2">The sequence shown here is derived from an EMBL/GenBank/DDBJ whole genome shotgun (WGS) entry which is preliminary data.</text>
</comment>
<sequence length="210" mass="23225">MFKKTGNVVKEHIKNNKFLYLSLFLFYIIGICLGAASVNDLDFQQKGEMVTFFNGFVKLLDTNDFDKLDLLKITLLDNTKLILLFWVLGFTVVGFPVYYAVLGMRGFSTGFGSGIIMGMLGTKGILISTICFVPKEIILVPCLVALGVNGIKLSGAVFKTWLKRSGSGYDGIKQKIGPYNFVAAFFSFFILLTTLIETFISSGALKLLNF</sequence>
<name>A0A1V4SK84_RUMHU</name>
<keyword evidence="1" id="KW-0812">Transmembrane</keyword>
<dbReference type="AlphaFoldDB" id="A0A1V4SK84"/>
<evidence type="ECO:0000313" key="2">
    <source>
        <dbReference type="EMBL" id="OPX43641.1"/>
    </source>
</evidence>